<sequence>MNSGYKMNSSDIPSRTLKAFSVNGEKNSIPVDSSSSTLADGDATFDSGFPPLTMTPIGAGGKPPKGKDMNGILYSVTLKQRWQDAGMGYPFDSAFSTVAGGYPKGAILPNSSLSGTWINTTESNNNNPEVSTATSTGWVPLSSYGQTVVTLSNVNYTMSTLQASRERIVLNGTLTANIYLYLPPWIKEWTVENNTSGNFYVTLITTQTGAAGYSSYPNEIVKVRCDGVNIFRNSTEPGRLISIKTYSTAGAYTYTPSRGTNSIEVEVIGGGGGGGGARATSSGYIAGGGGGGGGGYARGMLTTGFRSGVSVTVGAGGNGGVNTGASSSGGASTFGGLITASGGSGGSGSNEEQHAAGSTVQYAGGAGGIGSGGSYVNAAGGPGGSMLITVISNTIAGSGGSSFMSGGATPAQGNSSGVGGAYGAGGAGALSQSNPGSFFTGGRGGDGVVIIKEYS</sequence>
<dbReference type="InterPro" id="IPR049304">
    <property type="entry name" value="Gly_rich_dom"/>
</dbReference>
<evidence type="ECO:0000313" key="3">
    <source>
        <dbReference type="EMBL" id="MDK4764985.1"/>
    </source>
</evidence>
<organism evidence="3 4">
    <name type="scientific">Serratia nevei</name>
    <dbReference type="NCBI Taxonomy" id="2703794"/>
    <lineage>
        <taxon>Bacteria</taxon>
        <taxon>Pseudomonadati</taxon>
        <taxon>Pseudomonadota</taxon>
        <taxon>Gammaproteobacteria</taxon>
        <taxon>Enterobacterales</taxon>
        <taxon>Yersiniaceae</taxon>
        <taxon>Serratia</taxon>
    </lineage>
</organism>
<evidence type="ECO:0000313" key="4">
    <source>
        <dbReference type="Proteomes" id="UP001173597"/>
    </source>
</evidence>
<proteinExistence type="predicted"/>
<gene>
    <name evidence="3" type="ORF">P9854_04045</name>
</gene>
<name>A0AAW6WVV7_9GAMM</name>
<dbReference type="Proteomes" id="UP001173597">
    <property type="component" value="Unassembled WGS sequence"/>
</dbReference>
<dbReference type="EMBL" id="JARTLO010000003">
    <property type="protein sequence ID" value="MDK4764985.1"/>
    <property type="molecule type" value="Genomic_DNA"/>
</dbReference>
<protein>
    <recommendedName>
        <fullName evidence="2">Glycine-rich domain-containing protein</fullName>
    </recommendedName>
</protein>
<evidence type="ECO:0000256" key="1">
    <source>
        <dbReference type="SAM" id="MobiDB-lite"/>
    </source>
</evidence>
<dbReference type="AlphaFoldDB" id="A0AAW6WVV7"/>
<dbReference type="Pfam" id="PF21722">
    <property type="entry name" value="Gly_rich_2"/>
    <property type="match status" value="1"/>
</dbReference>
<reference evidence="3" key="1">
    <citation type="submission" date="2023-01" db="EMBL/GenBank/DDBJ databases">
        <title>Genomic dissection of endemic carbapenem resistance: metallo-beta-lactamase gene dissemination through clonal, plasmid and integron transfer pathways.</title>
        <authorList>
            <person name="Macesic N."/>
        </authorList>
    </citation>
    <scope>NUCLEOTIDE SEQUENCE</scope>
    <source>
        <strain evidence="3">CPO573</strain>
    </source>
</reference>
<feature type="compositionally biased region" description="Polar residues" evidence="1">
    <location>
        <begin position="29"/>
        <end position="38"/>
    </location>
</feature>
<feature type="domain" description="Glycine-rich" evidence="2">
    <location>
        <begin position="248"/>
        <end position="452"/>
    </location>
</feature>
<accession>A0AAW6WVV7</accession>
<dbReference type="RefSeq" id="WP_201621295.1">
    <property type="nucleotide sequence ID" value="NZ_JARTLO010000003.1"/>
</dbReference>
<evidence type="ECO:0000259" key="2">
    <source>
        <dbReference type="Pfam" id="PF21722"/>
    </source>
</evidence>
<comment type="caution">
    <text evidence="3">The sequence shown here is derived from an EMBL/GenBank/DDBJ whole genome shotgun (WGS) entry which is preliminary data.</text>
</comment>
<feature type="region of interest" description="Disordered" evidence="1">
    <location>
        <begin position="29"/>
        <end position="66"/>
    </location>
</feature>